<dbReference type="SUPFAM" id="SSF49401">
    <property type="entry name" value="Bacterial adhesins"/>
    <property type="match status" value="1"/>
</dbReference>
<dbReference type="PANTHER" id="PTHR33420:SF12">
    <property type="entry name" value="FIMBRIN-LIKE PROTEIN FIMI-RELATED"/>
    <property type="match status" value="1"/>
</dbReference>
<dbReference type="InterPro" id="IPR050263">
    <property type="entry name" value="Bact_Fimbrial_Adh_Pro"/>
</dbReference>
<dbReference type="Proteomes" id="UP001223214">
    <property type="component" value="Unassembled WGS sequence"/>
</dbReference>
<dbReference type="EMBL" id="JASSOM010000073">
    <property type="protein sequence ID" value="MDK9365427.1"/>
    <property type="molecule type" value="Genomic_DNA"/>
</dbReference>
<sequence>MEGSILANACTLAMESRYQSINMGSENIEKMRRTGQGKRKEFSIYLTECSLEDGLSNSEPWHYLQVTFDGISNNGLFDISGSAGGIALQLTNKYGESAIPGRPMSYVRIDNKSIRLDYVLQLKTTHDHLRVGEYSSVIKYRVTYF</sequence>
<dbReference type="Gene3D" id="2.60.40.1090">
    <property type="entry name" value="Fimbrial-type adhesion domain"/>
    <property type="match status" value="1"/>
</dbReference>
<dbReference type="InterPro" id="IPR008966">
    <property type="entry name" value="Adhesion_dom_sf"/>
</dbReference>
<protein>
    <submittedName>
        <fullName evidence="1">Fimbrial protein</fullName>
    </submittedName>
</protein>
<keyword evidence="2" id="KW-1185">Reference proteome</keyword>
<accession>A0AAP4FXH6</accession>
<dbReference type="GO" id="GO:0009289">
    <property type="term" value="C:pilus"/>
    <property type="evidence" value="ECO:0007669"/>
    <property type="project" value="InterPro"/>
</dbReference>
<proteinExistence type="predicted"/>
<organism evidence="1 2">
    <name type="scientific">Lelliottia wanjuensis</name>
    <dbReference type="NCBI Taxonomy" id="3050585"/>
    <lineage>
        <taxon>Bacteria</taxon>
        <taxon>Pseudomonadati</taxon>
        <taxon>Pseudomonadota</taxon>
        <taxon>Gammaproteobacteria</taxon>
        <taxon>Enterobacterales</taxon>
        <taxon>Enterobacteriaceae</taxon>
        <taxon>Lelliottia</taxon>
    </lineage>
</organism>
<dbReference type="PANTHER" id="PTHR33420">
    <property type="entry name" value="FIMBRIAL SUBUNIT ELFA-RELATED"/>
    <property type="match status" value="1"/>
</dbReference>
<evidence type="ECO:0000313" key="1">
    <source>
        <dbReference type="EMBL" id="MDK9365427.1"/>
    </source>
</evidence>
<dbReference type="RefSeq" id="WP_285149610.1">
    <property type="nucleotide sequence ID" value="NZ_JASSOM010000073.1"/>
</dbReference>
<comment type="caution">
    <text evidence="1">The sequence shown here is derived from an EMBL/GenBank/DDBJ whole genome shotgun (WGS) entry which is preliminary data.</text>
</comment>
<dbReference type="GO" id="GO:0043709">
    <property type="term" value="P:cell adhesion involved in single-species biofilm formation"/>
    <property type="evidence" value="ECO:0007669"/>
    <property type="project" value="TreeGrafter"/>
</dbReference>
<dbReference type="AlphaFoldDB" id="A0AAP4FXH6"/>
<gene>
    <name evidence="1" type="ORF">QQF32_19705</name>
</gene>
<reference evidence="1 2" key="1">
    <citation type="submission" date="2023-06" db="EMBL/GenBank/DDBJ databases">
        <title>Identification and characterization of antibiotic-resistant Gram-negative bacteria.</title>
        <authorList>
            <person name="Cho G.-S."/>
            <person name="Lee J."/>
            <person name="Tai E."/>
            <person name="Jeong S."/>
            <person name="Kim I."/>
            <person name="Kim B.-E."/>
            <person name="Jeong M.-I."/>
            <person name="Oh K.-K."/>
            <person name="Franz C.M.A.P."/>
        </authorList>
    </citation>
    <scope>NUCLEOTIDE SEQUENCE [LARGE SCALE GENOMIC DNA]</scope>
    <source>
        <strain evidence="1 2">V106_12</strain>
    </source>
</reference>
<name>A0AAP4FXH6_9ENTR</name>
<dbReference type="InterPro" id="IPR036937">
    <property type="entry name" value="Adhesion_dom_fimbrial_sf"/>
</dbReference>
<evidence type="ECO:0000313" key="2">
    <source>
        <dbReference type="Proteomes" id="UP001223214"/>
    </source>
</evidence>